<dbReference type="InterPro" id="IPR049435">
    <property type="entry name" value="Cas_Cas6_C"/>
</dbReference>
<dbReference type="Gene3D" id="3.30.70.1900">
    <property type="match status" value="1"/>
</dbReference>
<keyword evidence="1" id="KW-0051">Antiviral defense</keyword>
<protein>
    <submittedName>
        <fullName evidence="3">Uncharacterized protein predicted to be involved in DNA repair (RAMP superfamily)</fullName>
    </submittedName>
</protein>
<evidence type="ECO:0000256" key="1">
    <source>
        <dbReference type="ARBA" id="ARBA00023118"/>
    </source>
</evidence>
<proteinExistence type="predicted"/>
<evidence type="ECO:0000313" key="3">
    <source>
        <dbReference type="EMBL" id="CUN63380.1"/>
    </source>
</evidence>
<evidence type="ECO:0000259" key="2">
    <source>
        <dbReference type="Pfam" id="PF01881"/>
    </source>
</evidence>
<dbReference type="NCBIfam" id="TIGR01877">
    <property type="entry name" value="cas_cas6"/>
    <property type="match status" value="1"/>
</dbReference>
<comment type="caution">
    <text evidence="3">The sequence shown here is derived from an EMBL/GenBank/DDBJ whole genome shotgun (WGS) entry which is preliminary data.</text>
</comment>
<name>A0ABP2ATM1_SARVE</name>
<dbReference type="EMBL" id="CYZR01000002">
    <property type="protein sequence ID" value="CUN63380.1"/>
    <property type="molecule type" value="Genomic_DNA"/>
</dbReference>
<dbReference type="InterPro" id="IPR010156">
    <property type="entry name" value="CRISPR-assoc_prot_Cas6"/>
</dbReference>
<dbReference type="Pfam" id="PF01881">
    <property type="entry name" value="Cas_Cas6_C"/>
    <property type="match status" value="1"/>
</dbReference>
<reference evidence="3 4" key="1">
    <citation type="submission" date="2015-09" db="EMBL/GenBank/DDBJ databases">
        <authorList>
            <consortium name="Pathogen Informatics"/>
            <person name="Wu L."/>
            <person name="Ma J."/>
        </authorList>
    </citation>
    <scope>NUCLEOTIDE SEQUENCE [LARGE SCALE GENOMIC DNA]</scope>
    <source>
        <strain evidence="3 4">2789STDY5834858</strain>
    </source>
</reference>
<organism evidence="3 4">
    <name type="scientific">Sarcina ventriculi</name>
    <name type="common">Clostridium ventriculi</name>
    <dbReference type="NCBI Taxonomy" id="1267"/>
    <lineage>
        <taxon>Bacteria</taxon>
        <taxon>Bacillati</taxon>
        <taxon>Bacillota</taxon>
        <taxon>Clostridia</taxon>
        <taxon>Eubacteriales</taxon>
        <taxon>Clostridiaceae</taxon>
        <taxon>Sarcina</taxon>
    </lineage>
</organism>
<keyword evidence="4" id="KW-1185">Reference proteome</keyword>
<evidence type="ECO:0000313" key="4">
    <source>
        <dbReference type="Proteomes" id="UP000095488"/>
    </source>
</evidence>
<accession>A0ABP2ATM1</accession>
<gene>
    <name evidence="3" type="ORF">ERS852473_00693</name>
</gene>
<dbReference type="Proteomes" id="UP000095488">
    <property type="component" value="Unassembled WGS sequence"/>
</dbReference>
<sequence>MIDIKVYELNLSIYLLKSINFSNLNGEINKLIDKSFIHDEKMKKFHESNNYKFYCFNSLYPLEKDKVYKEGHIYNLIIRTIDINLSNYFKRYLANEYTDSMKGLVIKCREIPQKFIDKVYSITPVILKFEDGYWKTNNSAIVFEKRLKENLIKKYNSFFNEKIDENVEIFKYIKLENQKPIPVKYKDILLLGDKVTIEFAENEVAQKLAYIAIGCSVGEMGSRGMSYCNYKWI</sequence>
<feature type="domain" description="CRISPR associated protein Cas6 C-terminal" evidence="2">
    <location>
        <begin position="121"/>
        <end position="229"/>
    </location>
</feature>